<protein>
    <submittedName>
        <fullName evidence="2">Uncharacterized protein</fullName>
    </submittedName>
</protein>
<dbReference type="AlphaFoldDB" id="H5V205"/>
<name>H5V205_ATLHE</name>
<organism evidence="2 3">
    <name type="scientific">Atlantibacter hermannii NBRC 105704</name>
    <dbReference type="NCBI Taxonomy" id="1115512"/>
    <lineage>
        <taxon>Bacteria</taxon>
        <taxon>Pseudomonadati</taxon>
        <taxon>Pseudomonadota</taxon>
        <taxon>Gammaproteobacteria</taxon>
        <taxon>Enterobacterales</taxon>
        <taxon>Enterobacteriaceae</taxon>
        <taxon>Atlantibacter</taxon>
    </lineage>
</organism>
<evidence type="ECO:0000256" key="1">
    <source>
        <dbReference type="SAM" id="MobiDB-lite"/>
    </source>
</evidence>
<dbReference type="EMBL" id="BAFF01000005">
    <property type="protein sequence ID" value="GAB52013.1"/>
    <property type="molecule type" value="Genomic_DNA"/>
</dbReference>
<feature type="region of interest" description="Disordered" evidence="1">
    <location>
        <begin position="1"/>
        <end position="21"/>
    </location>
</feature>
<keyword evidence="3" id="KW-1185">Reference proteome</keyword>
<dbReference type="eggNOG" id="ENOG5031YHX">
    <property type="taxonomic scope" value="Bacteria"/>
</dbReference>
<dbReference type="RefSeq" id="WP_002435590.1">
    <property type="nucleotide sequence ID" value="NZ_BAFF01000005.1"/>
</dbReference>
<gene>
    <name evidence="2" type="ORF">EH105704_05_00190</name>
</gene>
<proteinExistence type="predicted"/>
<reference evidence="2 3" key="1">
    <citation type="submission" date="2012-02" db="EMBL/GenBank/DDBJ databases">
        <title>Whole genome shotgun sequence of Escherichia hermannii NBRC 105704.</title>
        <authorList>
            <person name="Yoshida I."/>
            <person name="Hosoyama A."/>
            <person name="Tsuchikane K."/>
            <person name="Katsumata H."/>
            <person name="Yamazaki S."/>
            <person name="Fujita N."/>
        </authorList>
    </citation>
    <scope>NUCLEOTIDE SEQUENCE [LARGE SCALE GENOMIC DNA]</scope>
    <source>
        <strain evidence="2 3">NBRC 105704</strain>
    </source>
</reference>
<sequence>MSEQKAGRGHAGKKRKEERAKQLIGTRYTSKDGEFEIIGYDGNTRVTVKFTSTGYETVTSMYAIQQGRVHDRYHPSIFGIGYIDDKFPIDSKVRKKAYLMWYAMLERCTDPDNHNYNDVTIDPRWHSFKNFCEDIKELEGYDRWLNQRYIAIDKDIKIKGNRVYGKEFCKFVTVGENAIDAVARKMEKQWIAKQQKPKPEPVSVLSVQW</sequence>
<evidence type="ECO:0000313" key="2">
    <source>
        <dbReference type="EMBL" id="GAB52013.1"/>
    </source>
</evidence>
<dbReference type="Proteomes" id="UP000010297">
    <property type="component" value="Unassembled WGS sequence"/>
</dbReference>
<comment type="caution">
    <text evidence="2">The sequence shown here is derived from an EMBL/GenBank/DDBJ whole genome shotgun (WGS) entry which is preliminary data.</text>
</comment>
<evidence type="ECO:0000313" key="3">
    <source>
        <dbReference type="Proteomes" id="UP000010297"/>
    </source>
</evidence>
<accession>H5V205</accession>
<dbReference type="GeneID" id="92828601"/>